<evidence type="ECO:0000313" key="3">
    <source>
        <dbReference type="EMBL" id="TXH79609.1"/>
    </source>
</evidence>
<dbReference type="AlphaFoldDB" id="A0A5C7S871"/>
<evidence type="ECO:0000256" key="1">
    <source>
        <dbReference type="SAM" id="MobiDB-lite"/>
    </source>
</evidence>
<name>A0A5C7S871_THASP</name>
<gene>
    <name evidence="3" type="ORF">E6Q80_20050</name>
</gene>
<dbReference type="Proteomes" id="UP000321192">
    <property type="component" value="Unassembled WGS sequence"/>
</dbReference>
<feature type="transmembrane region" description="Helical" evidence="2">
    <location>
        <begin position="39"/>
        <end position="57"/>
    </location>
</feature>
<reference evidence="3 4" key="1">
    <citation type="submission" date="2018-09" db="EMBL/GenBank/DDBJ databases">
        <title>Metagenome Assembled Genomes from an Advanced Water Purification Facility.</title>
        <authorList>
            <person name="Stamps B.W."/>
            <person name="Spear J.R."/>
        </authorList>
    </citation>
    <scope>NUCLEOTIDE SEQUENCE [LARGE SCALE GENOMIC DNA]</scope>
    <source>
        <strain evidence="3">Bin_27_1</strain>
    </source>
</reference>
<proteinExistence type="predicted"/>
<comment type="caution">
    <text evidence="3">The sequence shown here is derived from an EMBL/GenBank/DDBJ whole genome shotgun (WGS) entry which is preliminary data.</text>
</comment>
<evidence type="ECO:0000256" key="2">
    <source>
        <dbReference type="SAM" id="Phobius"/>
    </source>
</evidence>
<dbReference type="RefSeq" id="WP_276661610.1">
    <property type="nucleotide sequence ID" value="NZ_SSFD01000340.1"/>
</dbReference>
<keyword evidence="2" id="KW-0472">Membrane</keyword>
<dbReference type="InterPro" id="IPR017850">
    <property type="entry name" value="Alkaline_phosphatase_core_sf"/>
</dbReference>
<dbReference type="EMBL" id="SSFD01000340">
    <property type="protein sequence ID" value="TXH79609.1"/>
    <property type="molecule type" value="Genomic_DNA"/>
</dbReference>
<protein>
    <recommendedName>
        <fullName evidence="5">Sulfatase N-terminal domain-containing protein</fullName>
    </recommendedName>
</protein>
<evidence type="ECO:0008006" key="5">
    <source>
        <dbReference type="Google" id="ProtNLM"/>
    </source>
</evidence>
<feature type="compositionally biased region" description="Low complexity" evidence="1">
    <location>
        <begin position="390"/>
        <end position="419"/>
    </location>
</feature>
<dbReference type="SUPFAM" id="SSF53649">
    <property type="entry name" value="Alkaline phosphatase-like"/>
    <property type="match status" value="1"/>
</dbReference>
<feature type="transmembrane region" description="Helical" evidence="2">
    <location>
        <begin position="118"/>
        <end position="140"/>
    </location>
</feature>
<feature type="transmembrane region" description="Helical" evidence="2">
    <location>
        <begin position="69"/>
        <end position="90"/>
    </location>
</feature>
<sequence length="574" mass="60144">MSARARGLVLGTLLPLLALDALLVFDNAWPTLWPRPTPAVSIELAFAVAALVLFAAWRKHAAHGLVRVLAGLATLWIVLRYVQVTVPALFGRPLNLYWDLPHLGAVLDMGGDGPGAKVLLVLALGILVVLVLHRVVSACVRALARSAAAPGARALLGGVAGAAILLWALAPWPGPLAASAFARPVAALVSDQIRFLHSALAADGGERLGPGPDFRGDLAALRGADVLIVFAEAYGAVSFDRPPITAALADARTELGAAIAASGRQAVSARVVSPTFGGASWLAHAAVLAGVDTRDPADHALLLTTDRPTLVRHFATHGYRTVGWMPGLQRPWPEGRFYGFDRIADADSAGYAGLPFGFWRIPDQASMARIHVDELGGSFGEAVGTQQARSSPGSSPASAGDTSASAPTSRPGARAETAAARRAPRLVVFATVSTHAPFAAIPPLREDWSRLLRADAFSQEEVEAAAAVRVSWTEPLPAYLASMRYQLGWLADYLAHHAARELVLIVIGDHQPIGTVSGPDQPHDVPVHVIASDPALLTRFAAAGFVAGLTPPQQPLGPMHELAQVLVDAFSGPR</sequence>
<feature type="region of interest" description="Disordered" evidence="1">
    <location>
        <begin position="383"/>
        <end position="419"/>
    </location>
</feature>
<organism evidence="3 4">
    <name type="scientific">Thauera aminoaromatica</name>
    <dbReference type="NCBI Taxonomy" id="164330"/>
    <lineage>
        <taxon>Bacteria</taxon>
        <taxon>Pseudomonadati</taxon>
        <taxon>Pseudomonadota</taxon>
        <taxon>Betaproteobacteria</taxon>
        <taxon>Rhodocyclales</taxon>
        <taxon>Zoogloeaceae</taxon>
        <taxon>Thauera</taxon>
    </lineage>
</organism>
<keyword evidence="2" id="KW-1133">Transmembrane helix</keyword>
<feature type="transmembrane region" description="Helical" evidence="2">
    <location>
        <begin position="152"/>
        <end position="170"/>
    </location>
</feature>
<accession>A0A5C7S871</accession>
<keyword evidence="2" id="KW-0812">Transmembrane</keyword>
<dbReference type="Gene3D" id="3.40.720.10">
    <property type="entry name" value="Alkaline Phosphatase, subunit A"/>
    <property type="match status" value="1"/>
</dbReference>
<evidence type="ECO:0000313" key="4">
    <source>
        <dbReference type="Proteomes" id="UP000321192"/>
    </source>
</evidence>